<feature type="compositionally biased region" description="Acidic residues" evidence="1">
    <location>
        <begin position="484"/>
        <end position="519"/>
    </location>
</feature>
<proteinExistence type="predicted"/>
<evidence type="ECO:0000259" key="2">
    <source>
        <dbReference type="PROSITE" id="PS50181"/>
    </source>
</evidence>
<evidence type="ECO:0000256" key="1">
    <source>
        <dbReference type="SAM" id="MobiDB-lite"/>
    </source>
</evidence>
<dbReference type="EMBL" id="JARPMG010000002">
    <property type="protein sequence ID" value="KAJ8103186.1"/>
    <property type="molecule type" value="Genomic_DNA"/>
</dbReference>
<sequence length="531" mass="62226">MIGFTSLPIEVHRKIFEYAGLKEVLDRWGRYDSVFDLNFTLVCKTYREIVQAHLFRTCLIDITDTSDVEFGNNSRFDSRLTMSEIFMRQPHLAKHVKRIDWTFHAQQMICDTSNSQLLANFERGWNLMLDIIEMSESSDKIRVSFVAVNQYRDPDNELTLIKRDKIYHGFFSMPRLPNLRKVKKPVQLRLEDTANHGTYLTPMFIQDAMSYFQGTTDVILQFLLFEKSAEAYRLLYPDVLKFLSTFPRHITRLTLILGPREFNDGGYHDIYESQYYRGGHGDRLSRAIRILSTSLQSLHLQGRISEELFWPQPTDTYLEAFDGCSSHASVDDIINENAYTPTWVNLTHIEVHFDSVDPYGQKYMELDYEYQPFSCSNRKLDALFVAASLAATRRMPKLASFHLHDHWDMNRLMFGYNLENRAHKDILLVRTPLGPSPRVIELWREKFKDNEDSSLIVIEPADRCQDLEDSDTESRLEHYRERFADEDEDDDDDNDDDEMESEDNNDDEDETDAYFDSDSEMPSSDWPPIIL</sequence>
<dbReference type="GeneID" id="80881999"/>
<dbReference type="AlphaFoldDB" id="A0AAD7QXM9"/>
<dbReference type="InterPro" id="IPR001810">
    <property type="entry name" value="F-box_dom"/>
</dbReference>
<dbReference type="Proteomes" id="UP001217417">
    <property type="component" value="Unassembled WGS sequence"/>
</dbReference>
<keyword evidence="4" id="KW-1185">Reference proteome</keyword>
<name>A0AAD7QXM9_9ASCO</name>
<evidence type="ECO:0000313" key="4">
    <source>
        <dbReference type="Proteomes" id="UP001217417"/>
    </source>
</evidence>
<comment type="caution">
    <text evidence="3">The sequence shown here is derived from an EMBL/GenBank/DDBJ whole genome shotgun (WGS) entry which is preliminary data.</text>
</comment>
<feature type="domain" description="F-box" evidence="2">
    <location>
        <begin position="1"/>
        <end position="58"/>
    </location>
</feature>
<organism evidence="3 4">
    <name type="scientific">Lipomyces tetrasporus</name>
    <dbReference type="NCBI Taxonomy" id="54092"/>
    <lineage>
        <taxon>Eukaryota</taxon>
        <taxon>Fungi</taxon>
        <taxon>Dikarya</taxon>
        <taxon>Ascomycota</taxon>
        <taxon>Saccharomycotina</taxon>
        <taxon>Lipomycetes</taxon>
        <taxon>Lipomycetales</taxon>
        <taxon>Lipomycetaceae</taxon>
        <taxon>Lipomyces</taxon>
    </lineage>
</organism>
<reference evidence="3" key="1">
    <citation type="submission" date="2023-03" db="EMBL/GenBank/DDBJ databases">
        <title>Near-Complete genome sequence of Lipomyces tetrasporous NRRL Y-64009, an oleaginous yeast capable of growing on lignocellulosic hydrolysates.</title>
        <authorList>
            <consortium name="Lawrence Berkeley National Laboratory"/>
            <person name="Jagtap S.S."/>
            <person name="Liu J.-J."/>
            <person name="Walukiewicz H.E."/>
            <person name="Pangilinan J."/>
            <person name="Lipzen A."/>
            <person name="Ahrendt S."/>
            <person name="Koriabine M."/>
            <person name="Cobaugh K."/>
            <person name="Salamov A."/>
            <person name="Yoshinaga Y."/>
            <person name="Ng V."/>
            <person name="Daum C."/>
            <person name="Grigoriev I.V."/>
            <person name="Slininger P.J."/>
            <person name="Dien B.S."/>
            <person name="Jin Y.-S."/>
            <person name="Rao C.V."/>
        </authorList>
    </citation>
    <scope>NUCLEOTIDE SEQUENCE</scope>
    <source>
        <strain evidence="3">NRRL Y-64009</strain>
    </source>
</reference>
<accession>A0AAD7QXM9</accession>
<dbReference type="PROSITE" id="PS50181">
    <property type="entry name" value="FBOX"/>
    <property type="match status" value="1"/>
</dbReference>
<feature type="region of interest" description="Disordered" evidence="1">
    <location>
        <begin position="466"/>
        <end position="531"/>
    </location>
</feature>
<feature type="compositionally biased region" description="Basic and acidic residues" evidence="1">
    <location>
        <begin position="466"/>
        <end position="483"/>
    </location>
</feature>
<dbReference type="RefSeq" id="XP_056046636.1">
    <property type="nucleotide sequence ID" value="XM_056186833.1"/>
</dbReference>
<gene>
    <name evidence="3" type="ORF">POJ06DRAFT_246839</name>
</gene>
<protein>
    <recommendedName>
        <fullName evidence="2">F-box domain-containing protein</fullName>
    </recommendedName>
</protein>
<evidence type="ECO:0000313" key="3">
    <source>
        <dbReference type="EMBL" id="KAJ8103186.1"/>
    </source>
</evidence>